<dbReference type="PANTHER" id="PTHR12149:SF8">
    <property type="entry name" value="PROTEIN-RIBULOSAMINE 3-KINASE"/>
    <property type="match status" value="1"/>
</dbReference>
<evidence type="ECO:0000256" key="1">
    <source>
        <dbReference type="ARBA" id="ARBA00009460"/>
    </source>
</evidence>
<feature type="domain" description="Protein kinase" evidence="3">
    <location>
        <begin position="22"/>
        <end position="299"/>
    </location>
</feature>
<dbReference type="InterPro" id="IPR000719">
    <property type="entry name" value="Prot_kinase_dom"/>
</dbReference>
<gene>
    <name evidence="4" type="ORF">SAMN05444682_10261</name>
</gene>
<dbReference type="GO" id="GO:0005524">
    <property type="term" value="F:ATP binding"/>
    <property type="evidence" value="ECO:0007669"/>
    <property type="project" value="InterPro"/>
</dbReference>
<dbReference type="PANTHER" id="PTHR12149">
    <property type="entry name" value="FRUCTOSAMINE 3 KINASE-RELATED PROTEIN"/>
    <property type="match status" value="1"/>
</dbReference>
<dbReference type="InterPro" id="IPR011009">
    <property type="entry name" value="Kinase-like_dom_sf"/>
</dbReference>
<dbReference type="OrthoDB" id="5291879at2"/>
<evidence type="ECO:0000313" key="4">
    <source>
        <dbReference type="EMBL" id="SFI03655.1"/>
    </source>
</evidence>
<dbReference type="Pfam" id="PF03881">
    <property type="entry name" value="Fructosamin_kin"/>
    <property type="match status" value="1"/>
</dbReference>
<dbReference type="PROSITE" id="PS50011">
    <property type="entry name" value="PROTEIN_KINASE_DOM"/>
    <property type="match status" value="1"/>
</dbReference>
<evidence type="ECO:0000313" key="5">
    <source>
        <dbReference type="Proteomes" id="UP000198670"/>
    </source>
</evidence>
<dbReference type="AlphaFoldDB" id="A0A1I3EX79"/>
<proteinExistence type="inferred from homology"/>
<keyword evidence="2 4" id="KW-0418">Kinase</keyword>
<dbReference type="Gene3D" id="3.30.200.20">
    <property type="entry name" value="Phosphorylase Kinase, domain 1"/>
    <property type="match status" value="1"/>
</dbReference>
<dbReference type="RefSeq" id="WP_090624590.1">
    <property type="nucleotide sequence ID" value="NZ_FOQO01000002.1"/>
</dbReference>
<dbReference type="SUPFAM" id="SSF56112">
    <property type="entry name" value="Protein kinase-like (PK-like)"/>
    <property type="match status" value="1"/>
</dbReference>
<protein>
    <submittedName>
        <fullName evidence="4">Fructosamine-3-kinase</fullName>
    </submittedName>
</protein>
<dbReference type="Proteomes" id="UP000198670">
    <property type="component" value="Unassembled WGS sequence"/>
</dbReference>
<accession>A0A1I3EX79</accession>
<dbReference type="Gene3D" id="3.90.1200.10">
    <property type="match status" value="1"/>
</dbReference>
<dbReference type="GO" id="GO:0004672">
    <property type="term" value="F:protein kinase activity"/>
    <property type="evidence" value="ECO:0007669"/>
    <property type="project" value="InterPro"/>
</dbReference>
<sequence length="299" mass="33877">MLLSESLYEALEASLKNLERPHSSIQSIGSVSGGDINRAYRIKTSTGDYFVKVNNDPLAASMFLAESNGLDILRNPLGAAHVPKTFLVGNARGEGFLLMEWIDTGNKHDAPQQEALGRLLASLHRRHADAYGLDHDNFIGPLPQNNGFSSDWTEFFIEQRLQKQLDMADQILDGTDLHKKFDRLFSRFADLYPCEPPSLLHGDLWSGNYLVDQLGTPVFIDPAVYYGNREVDIAMTKLFGGFSERFYDAYNETYPLQHGWEERVDLWNLYPLLVHLNLFGRSYLRAIQNNLKQYIGANS</sequence>
<dbReference type="EMBL" id="FOQO01000002">
    <property type="protein sequence ID" value="SFI03655.1"/>
    <property type="molecule type" value="Genomic_DNA"/>
</dbReference>
<evidence type="ECO:0000256" key="2">
    <source>
        <dbReference type="PIRNR" id="PIRNR006221"/>
    </source>
</evidence>
<name>A0A1I3EX79_9SPHI</name>
<dbReference type="PIRSF" id="PIRSF006221">
    <property type="entry name" value="Ketosamine-3-kinase"/>
    <property type="match status" value="1"/>
</dbReference>
<dbReference type="InterPro" id="IPR016477">
    <property type="entry name" value="Fructo-/Ketosamine-3-kinase"/>
</dbReference>
<dbReference type="STRING" id="1477437.SAMN05444682_10261"/>
<organism evidence="4 5">
    <name type="scientific">Parapedobacter indicus</name>
    <dbReference type="NCBI Taxonomy" id="1477437"/>
    <lineage>
        <taxon>Bacteria</taxon>
        <taxon>Pseudomonadati</taxon>
        <taxon>Bacteroidota</taxon>
        <taxon>Sphingobacteriia</taxon>
        <taxon>Sphingobacteriales</taxon>
        <taxon>Sphingobacteriaceae</taxon>
        <taxon>Parapedobacter</taxon>
    </lineage>
</organism>
<comment type="similarity">
    <text evidence="1 2">Belongs to the fructosamine kinase family.</text>
</comment>
<keyword evidence="2" id="KW-0808">Transferase</keyword>
<reference evidence="4 5" key="1">
    <citation type="submission" date="2016-10" db="EMBL/GenBank/DDBJ databases">
        <authorList>
            <person name="de Groot N.N."/>
        </authorList>
    </citation>
    <scope>NUCLEOTIDE SEQUENCE [LARGE SCALE GENOMIC DNA]</scope>
    <source>
        <strain evidence="4 5">RK1</strain>
    </source>
</reference>
<evidence type="ECO:0000259" key="3">
    <source>
        <dbReference type="PROSITE" id="PS50011"/>
    </source>
</evidence>
<keyword evidence="5" id="KW-1185">Reference proteome</keyword>